<dbReference type="GO" id="GO:0005634">
    <property type="term" value="C:nucleus"/>
    <property type="evidence" value="ECO:0007669"/>
    <property type="project" value="TreeGrafter"/>
</dbReference>
<feature type="compositionally biased region" description="Polar residues" evidence="3">
    <location>
        <begin position="222"/>
        <end position="231"/>
    </location>
</feature>
<dbReference type="SUPFAM" id="SSF54928">
    <property type="entry name" value="RNA-binding domain, RBD"/>
    <property type="match status" value="2"/>
</dbReference>
<evidence type="ECO:0000259" key="4">
    <source>
        <dbReference type="PROSITE" id="PS50102"/>
    </source>
</evidence>
<feature type="compositionally biased region" description="Basic residues" evidence="3">
    <location>
        <begin position="154"/>
        <end position="168"/>
    </location>
</feature>
<comment type="caution">
    <text evidence="5">The sequence shown here is derived from an EMBL/GenBank/DDBJ whole genome shotgun (WGS) entry which is preliminary data.</text>
</comment>
<dbReference type="GO" id="GO:0003729">
    <property type="term" value="F:mRNA binding"/>
    <property type="evidence" value="ECO:0007669"/>
    <property type="project" value="TreeGrafter"/>
</dbReference>
<evidence type="ECO:0000256" key="3">
    <source>
        <dbReference type="SAM" id="MobiDB-lite"/>
    </source>
</evidence>
<feature type="domain" description="RRM" evidence="4">
    <location>
        <begin position="53"/>
        <end position="129"/>
    </location>
</feature>
<feature type="compositionally biased region" description="Basic and acidic residues" evidence="3">
    <location>
        <begin position="1"/>
        <end position="11"/>
    </location>
</feature>
<reference evidence="5" key="1">
    <citation type="submission" date="2020-05" db="EMBL/GenBank/DDBJ databases">
        <title>Phylogenomic resolution of chytrid fungi.</title>
        <authorList>
            <person name="Stajich J.E."/>
            <person name="Amses K."/>
            <person name="Simmons R."/>
            <person name="Seto K."/>
            <person name="Myers J."/>
            <person name="Bonds A."/>
            <person name="Quandt C.A."/>
            <person name="Barry K."/>
            <person name="Liu P."/>
            <person name="Grigoriev I."/>
            <person name="Longcore J.E."/>
            <person name="James T.Y."/>
        </authorList>
    </citation>
    <scope>NUCLEOTIDE SEQUENCE</scope>
    <source>
        <strain evidence="5">JEL0318</strain>
    </source>
</reference>
<feature type="compositionally biased region" description="Basic residues" evidence="3">
    <location>
        <begin position="202"/>
        <end position="215"/>
    </location>
</feature>
<evidence type="ECO:0000256" key="1">
    <source>
        <dbReference type="ARBA" id="ARBA00022884"/>
    </source>
</evidence>
<dbReference type="InterPro" id="IPR012677">
    <property type="entry name" value="Nucleotide-bd_a/b_plait_sf"/>
</dbReference>
<accession>A0AAD5S4C1</accession>
<feature type="domain" description="RRM" evidence="4">
    <location>
        <begin position="232"/>
        <end position="308"/>
    </location>
</feature>
<dbReference type="SMART" id="SM00360">
    <property type="entry name" value="RRM"/>
    <property type="match status" value="2"/>
</dbReference>
<dbReference type="PANTHER" id="PTHR48025:SF1">
    <property type="entry name" value="RRM DOMAIN-CONTAINING PROTEIN"/>
    <property type="match status" value="1"/>
</dbReference>
<sequence length="330" mass="36338">MTDVTKEEQKPVVDTTAENVGAEKKDAAGGEGRRRRKTPAKEGVEAQEDDNTFKVFVGNLAFATTEDDLREYFNQSGKVINANIIVRGTRSLGYGFVSYETDEEAKKAVQALDKSELGGRQINVEQAKLKEAGEPRPRRGSASRGEGRPPRGGFGRRGRGRGYIRARGGRSEDKEGKETARLDDEQPAEGANGEQTGENRERRQRRAARGRRFPRPARATSGEPTSQETSKTTLFVANLPFKVTNEDLSSIFKEYKVTSAHVVKLRNGRSKGFGFVEVENEEQQQKVLNELKNVVVDGRELVIKVALASQVPPAASEGEEKAEEVKTESA</sequence>
<proteinExistence type="predicted"/>
<keyword evidence="1 2" id="KW-0694">RNA-binding</keyword>
<feature type="compositionally biased region" description="Basic and acidic residues" evidence="3">
    <location>
        <begin position="169"/>
        <end position="184"/>
    </location>
</feature>
<evidence type="ECO:0000313" key="5">
    <source>
        <dbReference type="EMBL" id="KAJ3036323.1"/>
    </source>
</evidence>
<feature type="region of interest" description="Disordered" evidence="3">
    <location>
        <begin position="1"/>
        <end position="48"/>
    </location>
</feature>
<keyword evidence="6" id="KW-1185">Reference proteome</keyword>
<protein>
    <recommendedName>
        <fullName evidence="4">RRM domain-containing protein</fullName>
    </recommendedName>
</protein>
<name>A0AAD5S4C1_9FUNG</name>
<evidence type="ECO:0000256" key="2">
    <source>
        <dbReference type="PROSITE-ProRule" id="PRU00176"/>
    </source>
</evidence>
<dbReference type="Proteomes" id="UP001212841">
    <property type="component" value="Unassembled WGS sequence"/>
</dbReference>
<feature type="compositionally biased region" description="Basic and acidic residues" evidence="3">
    <location>
        <begin position="21"/>
        <end position="32"/>
    </location>
</feature>
<organism evidence="5 6">
    <name type="scientific">Rhizophlyctis rosea</name>
    <dbReference type="NCBI Taxonomy" id="64517"/>
    <lineage>
        <taxon>Eukaryota</taxon>
        <taxon>Fungi</taxon>
        <taxon>Fungi incertae sedis</taxon>
        <taxon>Chytridiomycota</taxon>
        <taxon>Chytridiomycota incertae sedis</taxon>
        <taxon>Chytridiomycetes</taxon>
        <taxon>Rhizophlyctidales</taxon>
        <taxon>Rhizophlyctidaceae</taxon>
        <taxon>Rhizophlyctis</taxon>
    </lineage>
</organism>
<dbReference type="InterPro" id="IPR035979">
    <property type="entry name" value="RBD_domain_sf"/>
</dbReference>
<dbReference type="InterPro" id="IPR000504">
    <property type="entry name" value="RRM_dom"/>
</dbReference>
<evidence type="ECO:0000313" key="6">
    <source>
        <dbReference type="Proteomes" id="UP001212841"/>
    </source>
</evidence>
<dbReference type="Gene3D" id="3.30.70.330">
    <property type="match status" value="2"/>
</dbReference>
<gene>
    <name evidence="5" type="ORF">HK097_003863</name>
</gene>
<dbReference type="InterPro" id="IPR050502">
    <property type="entry name" value="Euk_RNA-bind_prot"/>
</dbReference>
<dbReference type="PANTHER" id="PTHR48025">
    <property type="entry name" value="OS02G0815200 PROTEIN"/>
    <property type="match status" value="1"/>
</dbReference>
<feature type="compositionally biased region" description="Basic and acidic residues" evidence="3">
    <location>
        <begin position="127"/>
        <end position="137"/>
    </location>
</feature>
<dbReference type="AlphaFoldDB" id="A0AAD5S4C1"/>
<dbReference type="Pfam" id="PF00076">
    <property type="entry name" value="RRM_1"/>
    <property type="match status" value="2"/>
</dbReference>
<feature type="region of interest" description="Disordered" evidence="3">
    <location>
        <begin position="311"/>
        <end position="330"/>
    </location>
</feature>
<feature type="region of interest" description="Disordered" evidence="3">
    <location>
        <begin position="116"/>
        <end position="231"/>
    </location>
</feature>
<dbReference type="EMBL" id="JADGJD010001949">
    <property type="protein sequence ID" value="KAJ3036323.1"/>
    <property type="molecule type" value="Genomic_DNA"/>
</dbReference>
<dbReference type="PROSITE" id="PS50102">
    <property type="entry name" value="RRM"/>
    <property type="match status" value="2"/>
</dbReference>
<dbReference type="CDD" id="cd00590">
    <property type="entry name" value="RRM_SF"/>
    <property type="match status" value="1"/>
</dbReference>